<organism evidence="5 6">
    <name type="scientific">Uruburuella testudinis</name>
    <dbReference type="NCBI Taxonomy" id="1282863"/>
    <lineage>
        <taxon>Bacteria</taxon>
        <taxon>Pseudomonadati</taxon>
        <taxon>Pseudomonadota</taxon>
        <taxon>Betaproteobacteria</taxon>
        <taxon>Neisseriales</taxon>
        <taxon>Neisseriaceae</taxon>
        <taxon>Uruburuella</taxon>
    </lineage>
</organism>
<dbReference type="SUPFAM" id="SSF53335">
    <property type="entry name" value="S-adenosyl-L-methionine-dependent methyltransferases"/>
    <property type="match status" value="1"/>
</dbReference>
<dbReference type="Proteomes" id="UP000829817">
    <property type="component" value="Chromosome"/>
</dbReference>
<sequence length="620" mass="70946">MHSNSYPPRDLISVVESNPYLVVDTALYPPQFQAELLSELSLNLSDGLDAATDGVLIHADNFQALNLLKTRYREQVKCIYIDPPYNTGTDNDFIYKDSYQHSSWASMMSCRFDLAKTLMNTHSGIWVSTDDGEYARLNMIMENTFGGSNFVTDVIWNSRKSVSNDALISGAINHTTFFAKDKSILETYKKTFRLPESTDGFSNPDNDPRGLWKLDPLDAPNVRANLSYGIINPQTGEIFFPPEGRCWRFEEPFVQELIKDKRILFGRTGRGKPAFKRFYEDAKEKGKTPTTLWDDVGTTTNGTKLLHTLFKDVLSKDELNKIKPKPFEFMQKIFQLYRTDKAIYLDYFAGSGTTAHAVINLNREDGGKRKYILVEQGEYFDTVLKPRVQKVVYSENWKDGKPMPSENGTEANPHNGVPQIVKVLKLESYEDTLNNLHLTDNSPRQLFEDLPEPARQAVQTDYLLHYMLEHEGRESLLNIDDFRRPFDYRLNIATSSAGAFSAQVIDLVDTFNYLIGLTVIAIDDQRYTRGFVFVEGRLPNQHEDDKTLIVWRDCEKWDYDQLPELLAKRDINPAGHEYAQVYINGDHNIATVWEEAFAGSLKLKPIEPEFLQLMFATEAV</sequence>
<evidence type="ECO:0000259" key="4">
    <source>
        <dbReference type="Pfam" id="PF01555"/>
    </source>
</evidence>
<dbReference type="InterPro" id="IPR002052">
    <property type="entry name" value="DNA_methylase_N6_adenine_CS"/>
</dbReference>
<evidence type="ECO:0000313" key="5">
    <source>
        <dbReference type="EMBL" id="UOO81782.1"/>
    </source>
</evidence>
<evidence type="ECO:0000313" key="6">
    <source>
        <dbReference type="Proteomes" id="UP000829817"/>
    </source>
</evidence>
<dbReference type="PRINTS" id="PR00508">
    <property type="entry name" value="S21N4MTFRASE"/>
</dbReference>
<dbReference type="Gene3D" id="3.40.50.150">
    <property type="entry name" value="Vaccinia Virus protein VP39"/>
    <property type="match status" value="1"/>
</dbReference>
<keyword evidence="3" id="KW-0808">Transferase</keyword>
<feature type="domain" description="DNA methylase N-4/N-6" evidence="4">
    <location>
        <begin position="76"/>
        <end position="379"/>
    </location>
</feature>
<comment type="similarity">
    <text evidence="1">Belongs to the N(4)/N(6)-methyltransferase family.</text>
</comment>
<proteinExistence type="inferred from homology"/>
<keyword evidence="6" id="KW-1185">Reference proteome</keyword>
<dbReference type="InterPro" id="IPR001091">
    <property type="entry name" value="RM_Methyltransferase"/>
</dbReference>
<reference evidence="5 6" key="1">
    <citation type="journal article" date="2022" name="Res Sq">
        <title>Evolution of multicellular longitudinally dividing oral cavity symbionts (Neisseriaceae).</title>
        <authorList>
            <person name="Nyongesa S."/>
            <person name="Weber P."/>
            <person name="Bernet E."/>
            <person name="Pullido F."/>
            <person name="Nieckarz M."/>
            <person name="Delaby M."/>
            <person name="Nieves C."/>
            <person name="Viehboeck T."/>
            <person name="Krause N."/>
            <person name="Rivera-Millot A."/>
            <person name="Nakamura A."/>
            <person name="Vischer N."/>
            <person name="VanNieuwenhze M."/>
            <person name="Brun Y."/>
            <person name="Cava F."/>
            <person name="Bulgheresi S."/>
            <person name="Veyrier F."/>
        </authorList>
    </citation>
    <scope>NUCLEOTIDE SEQUENCE [LARGE SCALE GENOMIC DNA]</scope>
    <source>
        <strain evidence="5 6">CCUG 63373m</strain>
    </source>
</reference>
<dbReference type="EMBL" id="CP091508">
    <property type="protein sequence ID" value="UOO81782.1"/>
    <property type="molecule type" value="Genomic_DNA"/>
</dbReference>
<name>A0ABY4DRX4_9NEIS</name>
<dbReference type="RefSeq" id="WP_244785047.1">
    <property type="nucleotide sequence ID" value="NZ_CP091508.1"/>
</dbReference>
<gene>
    <name evidence="5" type="ORF">LVJ83_12845</name>
</gene>
<accession>A0ABY4DRX4</accession>
<evidence type="ECO:0000256" key="3">
    <source>
        <dbReference type="ARBA" id="ARBA00022679"/>
    </source>
</evidence>
<dbReference type="InterPro" id="IPR029063">
    <property type="entry name" value="SAM-dependent_MTases_sf"/>
</dbReference>
<keyword evidence="2" id="KW-0489">Methyltransferase</keyword>
<dbReference type="InterPro" id="IPR002941">
    <property type="entry name" value="DNA_methylase_N4/N6"/>
</dbReference>
<dbReference type="Pfam" id="PF01555">
    <property type="entry name" value="N6_N4_Mtase"/>
    <property type="match status" value="1"/>
</dbReference>
<evidence type="ECO:0000256" key="2">
    <source>
        <dbReference type="ARBA" id="ARBA00022603"/>
    </source>
</evidence>
<evidence type="ECO:0000256" key="1">
    <source>
        <dbReference type="ARBA" id="ARBA00006594"/>
    </source>
</evidence>
<protein>
    <submittedName>
        <fullName evidence="5">Site-specific DNA-methyltransferase</fullName>
    </submittedName>
</protein>
<dbReference type="PROSITE" id="PS00092">
    <property type="entry name" value="N6_MTASE"/>
    <property type="match status" value="1"/>
</dbReference>